<dbReference type="Gene3D" id="1.25.40.320">
    <property type="entry name" value="Peptidase M1, leukotriene A4 hydrolase/aminopeptidase C-terminal domain"/>
    <property type="match status" value="1"/>
</dbReference>
<dbReference type="Pfam" id="PF01433">
    <property type="entry name" value="Peptidase_M1"/>
    <property type="match status" value="1"/>
</dbReference>
<keyword evidence="8" id="KW-0482">Metalloprotease</keyword>
<keyword evidence="12" id="KW-0812">Transmembrane</keyword>
<evidence type="ECO:0000256" key="8">
    <source>
        <dbReference type="ARBA" id="ARBA00023049"/>
    </source>
</evidence>
<evidence type="ECO:0000256" key="2">
    <source>
        <dbReference type="ARBA" id="ARBA00010136"/>
    </source>
</evidence>
<dbReference type="Pfam" id="PF17900">
    <property type="entry name" value="Peptidase_M1_N"/>
    <property type="match status" value="1"/>
</dbReference>
<dbReference type="PANTHER" id="PTHR45726:SF3">
    <property type="entry name" value="LEUKOTRIENE A-4 HYDROLASE"/>
    <property type="match status" value="1"/>
</dbReference>
<comment type="cofactor">
    <cofactor evidence="11">
        <name>Zn(2+)</name>
        <dbReference type="ChEBI" id="CHEBI:29105"/>
    </cofactor>
    <text evidence="11">Binds 1 zinc ion per subunit.</text>
</comment>
<dbReference type="PRINTS" id="PR00756">
    <property type="entry name" value="ALADIPTASE"/>
</dbReference>
<feature type="transmembrane region" description="Helical" evidence="12">
    <location>
        <begin position="647"/>
        <end position="663"/>
    </location>
</feature>
<dbReference type="SUPFAM" id="SSF55486">
    <property type="entry name" value="Metalloproteases ('zincins'), catalytic domain"/>
    <property type="match status" value="1"/>
</dbReference>
<dbReference type="Gene3D" id="2.60.40.1730">
    <property type="entry name" value="tricorn interacting facor f3 domain"/>
    <property type="match status" value="1"/>
</dbReference>
<reference evidence="15" key="1">
    <citation type="journal article" date="2023" name="Commun. Biol.">
        <title>Genome analysis of Parmales, the sister group of diatoms, reveals the evolutionary specialization of diatoms from phago-mixotrophs to photoautotrophs.</title>
        <authorList>
            <person name="Ban H."/>
            <person name="Sato S."/>
            <person name="Yoshikawa S."/>
            <person name="Yamada K."/>
            <person name="Nakamura Y."/>
            <person name="Ichinomiya M."/>
            <person name="Sato N."/>
            <person name="Blanc-Mathieu R."/>
            <person name="Endo H."/>
            <person name="Kuwata A."/>
            <person name="Ogata H."/>
        </authorList>
    </citation>
    <scope>NUCLEOTIDE SEQUENCE [LARGE SCALE GENOMIC DNA]</scope>
</reference>
<comment type="similarity">
    <text evidence="2">Belongs to the peptidase M1 family.</text>
</comment>
<dbReference type="CDD" id="cd09599">
    <property type="entry name" value="M1_LTA4H"/>
    <property type="match status" value="1"/>
</dbReference>
<feature type="binding site" evidence="11">
    <location>
        <position position="310"/>
    </location>
    <ligand>
        <name>Zn(2+)</name>
        <dbReference type="ChEBI" id="CHEBI:29105"/>
        <note>catalytic</note>
    </ligand>
</feature>
<proteinExistence type="inferred from homology"/>
<evidence type="ECO:0000259" key="13">
    <source>
        <dbReference type="SMART" id="SM01263"/>
    </source>
</evidence>
<dbReference type="AlphaFoldDB" id="A0A9W7GM27"/>
<dbReference type="InterPro" id="IPR038502">
    <property type="entry name" value="M1_LTA-4_hydro/amino_C_sf"/>
</dbReference>
<dbReference type="InterPro" id="IPR034015">
    <property type="entry name" value="M1_LTA4H"/>
</dbReference>
<dbReference type="PANTHER" id="PTHR45726">
    <property type="entry name" value="LEUKOTRIENE A-4 HYDROLASE"/>
    <property type="match status" value="1"/>
</dbReference>
<feature type="active site" description="Proton acceptor" evidence="9">
    <location>
        <position position="307"/>
    </location>
</feature>
<dbReference type="InterPro" id="IPR049980">
    <property type="entry name" value="LTA4H_cat"/>
</dbReference>
<evidence type="ECO:0000256" key="1">
    <source>
        <dbReference type="ARBA" id="ARBA00004496"/>
    </source>
</evidence>
<dbReference type="InterPro" id="IPR042097">
    <property type="entry name" value="Aminopeptidase_N-like_N_sf"/>
</dbReference>
<keyword evidence="3" id="KW-0963">Cytoplasm</keyword>
<keyword evidence="6" id="KW-0378">Hydrolase</keyword>
<dbReference type="InterPro" id="IPR001930">
    <property type="entry name" value="Peptidase_M1"/>
</dbReference>
<gene>
    <name evidence="14" type="ORF">TrCOL_g10360</name>
</gene>
<dbReference type="GO" id="GO:0005829">
    <property type="term" value="C:cytosol"/>
    <property type="evidence" value="ECO:0007669"/>
    <property type="project" value="TreeGrafter"/>
</dbReference>
<dbReference type="GO" id="GO:0006508">
    <property type="term" value="P:proteolysis"/>
    <property type="evidence" value="ECO:0007669"/>
    <property type="project" value="UniProtKB-KW"/>
</dbReference>
<dbReference type="Gene3D" id="3.30.2010.30">
    <property type="match status" value="1"/>
</dbReference>
<evidence type="ECO:0000256" key="6">
    <source>
        <dbReference type="ARBA" id="ARBA00022801"/>
    </source>
</evidence>
<keyword evidence="12" id="KW-0472">Membrane</keyword>
<dbReference type="InterPro" id="IPR015211">
    <property type="entry name" value="Peptidase_M1_C"/>
</dbReference>
<evidence type="ECO:0000256" key="10">
    <source>
        <dbReference type="PIRSR" id="PIRSR634015-2"/>
    </source>
</evidence>
<dbReference type="Pfam" id="PF09127">
    <property type="entry name" value="Leuk-A4-hydro_C"/>
    <property type="match status" value="1"/>
</dbReference>
<feature type="binding site" evidence="10">
    <location>
        <begin position="574"/>
        <end position="576"/>
    </location>
    <ligand>
        <name>a peptide</name>
        <dbReference type="ChEBI" id="CHEBI:60466"/>
    </ligand>
</feature>
<evidence type="ECO:0000313" key="15">
    <source>
        <dbReference type="Proteomes" id="UP001165065"/>
    </source>
</evidence>
<comment type="caution">
    <text evidence="14">The sequence shown here is derived from an EMBL/GenBank/DDBJ whole genome shotgun (WGS) entry which is preliminary data.</text>
</comment>
<evidence type="ECO:0000256" key="4">
    <source>
        <dbReference type="ARBA" id="ARBA00022670"/>
    </source>
</evidence>
<evidence type="ECO:0000256" key="3">
    <source>
        <dbReference type="ARBA" id="ARBA00022490"/>
    </source>
</evidence>
<keyword evidence="5 11" id="KW-0479">Metal-binding</keyword>
<dbReference type="InterPro" id="IPR014782">
    <property type="entry name" value="Peptidase_M1_dom"/>
</dbReference>
<dbReference type="InterPro" id="IPR016024">
    <property type="entry name" value="ARM-type_fold"/>
</dbReference>
<accession>A0A9W7GM27</accession>
<name>A0A9W7GM27_9STRA</name>
<keyword evidence="15" id="KW-1185">Reference proteome</keyword>
<dbReference type="SMART" id="SM01263">
    <property type="entry name" value="Leuk-A4-hydro_C"/>
    <property type="match status" value="1"/>
</dbReference>
<evidence type="ECO:0000256" key="7">
    <source>
        <dbReference type="ARBA" id="ARBA00022833"/>
    </source>
</evidence>
<evidence type="ECO:0000256" key="11">
    <source>
        <dbReference type="PIRSR" id="PIRSR634015-3"/>
    </source>
</evidence>
<dbReference type="SUPFAM" id="SSF63737">
    <property type="entry name" value="Leukotriene A4 hydrolase N-terminal domain"/>
    <property type="match status" value="1"/>
</dbReference>
<organism evidence="14 15">
    <name type="scientific">Triparma columacea</name>
    <dbReference type="NCBI Taxonomy" id="722753"/>
    <lineage>
        <taxon>Eukaryota</taxon>
        <taxon>Sar</taxon>
        <taxon>Stramenopiles</taxon>
        <taxon>Ochrophyta</taxon>
        <taxon>Bolidophyceae</taxon>
        <taxon>Parmales</taxon>
        <taxon>Triparmaceae</taxon>
        <taxon>Triparma</taxon>
    </lineage>
</organism>
<dbReference type="OrthoDB" id="79562at2759"/>
<dbReference type="InterPro" id="IPR027268">
    <property type="entry name" value="Peptidase_M4/M1_CTD_sf"/>
</dbReference>
<evidence type="ECO:0000256" key="12">
    <source>
        <dbReference type="SAM" id="Phobius"/>
    </source>
</evidence>
<dbReference type="SUPFAM" id="SSF48371">
    <property type="entry name" value="ARM repeat"/>
    <property type="match status" value="1"/>
</dbReference>
<dbReference type="Gene3D" id="1.10.390.10">
    <property type="entry name" value="Neutral Protease Domain 2"/>
    <property type="match status" value="1"/>
</dbReference>
<dbReference type="EMBL" id="BRYA01000300">
    <property type="protein sequence ID" value="GMI46503.1"/>
    <property type="molecule type" value="Genomic_DNA"/>
</dbReference>
<keyword evidence="12" id="KW-1133">Transmembrane helix</keyword>
<evidence type="ECO:0000313" key="14">
    <source>
        <dbReference type="EMBL" id="GMI46503.1"/>
    </source>
</evidence>
<feature type="active site" description="Proton donor" evidence="9">
    <location>
        <position position="393"/>
    </location>
</feature>
<dbReference type="GO" id="GO:0008270">
    <property type="term" value="F:zinc ion binding"/>
    <property type="evidence" value="ECO:0007669"/>
    <property type="project" value="InterPro"/>
</dbReference>
<feature type="domain" description="Peptidase M1 leukotriene A4 hydrolase/aminopeptidase C-terminal" evidence="13">
    <location>
        <begin position="470"/>
        <end position="618"/>
    </location>
</feature>
<evidence type="ECO:0000256" key="9">
    <source>
        <dbReference type="PIRSR" id="PIRSR634015-1"/>
    </source>
</evidence>
<protein>
    <recommendedName>
        <fullName evidence="13">Peptidase M1 leukotriene A4 hydrolase/aminopeptidase C-terminal domain-containing protein</fullName>
    </recommendedName>
</protein>
<feature type="binding site" evidence="11">
    <location>
        <position position="329"/>
    </location>
    <ligand>
        <name>Zn(2+)</name>
        <dbReference type="ChEBI" id="CHEBI:29105"/>
        <note>catalytic</note>
    </ligand>
</feature>
<dbReference type="FunFam" id="3.30.2010.30:FF:000001">
    <property type="entry name" value="Leukotriene A(4) hydrolase"/>
    <property type="match status" value="1"/>
</dbReference>
<feature type="binding site" evidence="11">
    <location>
        <position position="306"/>
    </location>
    <ligand>
        <name>Zn(2+)</name>
        <dbReference type="ChEBI" id="CHEBI:29105"/>
        <note>catalytic</note>
    </ligand>
</feature>
<comment type="subcellular location">
    <subcellularLocation>
        <location evidence="1">Cytoplasm</location>
    </subcellularLocation>
</comment>
<dbReference type="InterPro" id="IPR045357">
    <property type="entry name" value="Aminopeptidase_N-like_N"/>
</dbReference>
<dbReference type="Proteomes" id="UP001165065">
    <property type="component" value="Unassembled WGS sequence"/>
</dbReference>
<sequence length="667" mass="74134">MALTDSERANNSQDPSTLSNPDVFRCTHLQLDCAVSFETKTISGVATYDVERVSSAQSDEDKVFFDAKELIINGVKVNGKETAHTLSAVPGMDPEVFGLRLSITLPRSSLGTSKVSISYSTTPRSSAIQWLPPSQTLGKLRPYLFTQCQAIHARTLLPCQDAPAVKITYKANVTVSAWATCLMSALSKGSTTTSSGKTIWTWDQPVPTSTYLIALCVGDLSSRDISKRCRVWAEPGIVDAVAYEFAETEEFLKTAEELTIPYMWGRYDVVCLPPSFPYGGMENPCLTFVTPTLLAGDRSLADVVAHEIAHSWTGNLVTNSTWEHFWLNEGWTTWLQRKIMAKMKDDDKFFDFDAIGGWKHLTDDVALLPDNFSRLVPIIDGCDPDEAFSGVPYEKGFNLLVDLERRVGSPAFGQYAKTYLGTFKYVTVTSTEFRTHFMNYFKGHKNLKDFDWEGWFHKPGLCPTPTFDRTLSQGSEDLAAAWLSYDEGKGEVPKVDTKGWNTNQRTCFLDAMLVALEKADRKLQKGTTVSMDRAYGYSKVKNSEILHRYSLLCINAEDDTNLKTILKFVTTQGRMKFVRPLYRALYKSKMGRSAAIKTFKENADFYHPIAAKMVAADMGMGEGGEGEDEGARKAAADVAEFFVDNKMAIAAVGIAAAVGIYLTRRKK</sequence>
<dbReference type="GO" id="GO:0008237">
    <property type="term" value="F:metallopeptidase activity"/>
    <property type="evidence" value="ECO:0007669"/>
    <property type="project" value="UniProtKB-KW"/>
</dbReference>
<feature type="binding site" evidence="10">
    <location>
        <begin position="147"/>
        <end position="149"/>
    </location>
    <ligand>
        <name>a peptide</name>
        <dbReference type="ChEBI" id="CHEBI:60466"/>
    </ligand>
</feature>
<keyword evidence="7 11" id="KW-0862">Zinc</keyword>
<keyword evidence="4" id="KW-0645">Protease</keyword>
<feature type="binding site" evidence="10">
    <location>
        <begin position="277"/>
        <end position="282"/>
    </location>
    <ligand>
        <name>a peptide</name>
        <dbReference type="ChEBI" id="CHEBI:60466"/>
    </ligand>
</feature>
<evidence type="ECO:0000256" key="5">
    <source>
        <dbReference type="ARBA" id="ARBA00022723"/>
    </source>
</evidence>